<reference evidence="8 9" key="2">
    <citation type="journal article" date="2012" name="PLoS Pathog.">
        <title>Diverse lifestyles and strategies of plant pathogenesis encoded in the genomes of eighteen Dothideomycetes fungi.</title>
        <authorList>
            <person name="Ohm R.A."/>
            <person name="Feau N."/>
            <person name="Henrissat B."/>
            <person name="Schoch C.L."/>
            <person name="Horwitz B.A."/>
            <person name="Barry K.W."/>
            <person name="Condon B.J."/>
            <person name="Copeland A.C."/>
            <person name="Dhillon B."/>
            <person name="Glaser F."/>
            <person name="Hesse C.N."/>
            <person name="Kosti I."/>
            <person name="LaButti K."/>
            <person name="Lindquist E.A."/>
            <person name="Lucas S."/>
            <person name="Salamov A.A."/>
            <person name="Bradshaw R.E."/>
            <person name="Ciuffetti L."/>
            <person name="Hamelin R.C."/>
            <person name="Kema G.H.J."/>
            <person name="Lawrence C."/>
            <person name="Scott J.A."/>
            <person name="Spatafora J.W."/>
            <person name="Turgeon B.G."/>
            <person name="de Wit P.J.G.M."/>
            <person name="Zhong S."/>
            <person name="Goodwin S.B."/>
            <person name="Grigoriev I.V."/>
        </authorList>
    </citation>
    <scope>NUCLEOTIDE SEQUENCE [LARGE SCALE GENOMIC DNA]</scope>
    <source>
        <strain evidence="9">NZE10 / CBS 128990</strain>
    </source>
</reference>
<dbReference type="Gene3D" id="1.20.1250.20">
    <property type="entry name" value="MFS general substrate transporter like domains"/>
    <property type="match status" value="2"/>
</dbReference>
<reference evidence="9" key="1">
    <citation type="journal article" date="2012" name="PLoS Genet.">
        <title>The genomes of the fungal plant pathogens Cladosporium fulvum and Dothistroma septosporum reveal adaptation to different hosts and lifestyles but also signatures of common ancestry.</title>
        <authorList>
            <person name="de Wit P.J.G.M."/>
            <person name="van der Burgt A."/>
            <person name="Oekmen B."/>
            <person name="Stergiopoulos I."/>
            <person name="Abd-Elsalam K.A."/>
            <person name="Aerts A.L."/>
            <person name="Bahkali A.H."/>
            <person name="Beenen H.G."/>
            <person name="Chettri P."/>
            <person name="Cox M.P."/>
            <person name="Datema E."/>
            <person name="de Vries R.P."/>
            <person name="Dhillon B."/>
            <person name="Ganley A.R."/>
            <person name="Griffiths S.A."/>
            <person name="Guo Y."/>
            <person name="Hamelin R.C."/>
            <person name="Henrissat B."/>
            <person name="Kabir M.S."/>
            <person name="Jashni M.K."/>
            <person name="Kema G."/>
            <person name="Klaubauf S."/>
            <person name="Lapidus A."/>
            <person name="Levasseur A."/>
            <person name="Lindquist E."/>
            <person name="Mehrabi R."/>
            <person name="Ohm R.A."/>
            <person name="Owen T.J."/>
            <person name="Salamov A."/>
            <person name="Schwelm A."/>
            <person name="Schijlen E."/>
            <person name="Sun H."/>
            <person name="van den Burg H.A."/>
            <person name="van Ham R.C.H.J."/>
            <person name="Zhang S."/>
            <person name="Goodwin S.B."/>
            <person name="Grigoriev I.V."/>
            <person name="Collemare J."/>
            <person name="Bradshaw R.E."/>
        </authorList>
    </citation>
    <scope>NUCLEOTIDE SEQUENCE [LARGE SCALE GENOMIC DNA]</scope>
    <source>
        <strain evidence="9">NZE10 / CBS 128990</strain>
    </source>
</reference>
<dbReference type="OrthoDB" id="1935484at2759"/>
<evidence type="ECO:0000256" key="1">
    <source>
        <dbReference type="ARBA" id="ARBA00004141"/>
    </source>
</evidence>
<evidence type="ECO:0000256" key="5">
    <source>
        <dbReference type="ARBA" id="ARBA00023136"/>
    </source>
</evidence>
<dbReference type="PANTHER" id="PTHR43791:SF104">
    <property type="entry name" value="MAJOR FACILITATOR SUPERFAMILY (MFS) PROFILE DOMAIN-CONTAINING PROTEIN-RELATED"/>
    <property type="match status" value="1"/>
</dbReference>
<feature type="non-terminal residue" evidence="8">
    <location>
        <position position="496"/>
    </location>
</feature>
<dbReference type="InterPro" id="IPR011701">
    <property type="entry name" value="MFS"/>
</dbReference>
<evidence type="ECO:0000313" key="9">
    <source>
        <dbReference type="Proteomes" id="UP000016933"/>
    </source>
</evidence>
<dbReference type="InterPro" id="IPR020846">
    <property type="entry name" value="MFS_dom"/>
</dbReference>
<dbReference type="Pfam" id="PF07690">
    <property type="entry name" value="MFS_1"/>
    <property type="match status" value="1"/>
</dbReference>
<protein>
    <recommendedName>
        <fullName evidence="7">Major facilitator superfamily (MFS) profile domain-containing protein</fullName>
    </recommendedName>
</protein>
<dbReference type="GO" id="GO:0022857">
    <property type="term" value="F:transmembrane transporter activity"/>
    <property type="evidence" value="ECO:0007669"/>
    <property type="project" value="InterPro"/>
</dbReference>
<dbReference type="PROSITE" id="PS50850">
    <property type="entry name" value="MFS"/>
    <property type="match status" value="1"/>
</dbReference>
<comment type="subcellular location">
    <subcellularLocation>
        <location evidence="1">Membrane</location>
        <topology evidence="1">Multi-pass membrane protein</topology>
    </subcellularLocation>
</comment>
<dbReference type="Proteomes" id="UP000016933">
    <property type="component" value="Unassembled WGS sequence"/>
</dbReference>
<dbReference type="eggNOG" id="KOG2533">
    <property type="taxonomic scope" value="Eukaryota"/>
</dbReference>
<dbReference type="AlphaFoldDB" id="M2YHS9"/>
<feature type="transmembrane region" description="Helical" evidence="6">
    <location>
        <begin position="164"/>
        <end position="184"/>
    </location>
</feature>
<evidence type="ECO:0000256" key="3">
    <source>
        <dbReference type="ARBA" id="ARBA00022692"/>
    </source>
</evidence>
<feature type="transmembrane region" description="Helical" evidence="6">
    <location>
        <begin position="317"/>
        <end position="334"/>
    </location>
</feature>
<evidence type="ECO:0000256" key="2">
    <source>
        <dbReference type="ARBA" id="ARBA00022448"/>
    </source>
</evidence>
<feature type="transmembrane region" description="Helical" evidence="6">
    <location>
        <begin position="133"/>
        <end position="152"/>
    </location>
</feature>
<evidence type="ECO:0000256" key="6">
    <source>
        <dbReference type="SAM" id="Phobius"/>
    </source>
</evidence>
<feature type="transmembrane region" description="Helical" evidence="6">
    <location>
        <begin position="341"/>
        <end position="360"/>
    </location>
</feature>
<keyword evidence="2" id="KW-0813">Transport</keyword>
<keyword evidence="9" id="KW-1185">Reference proteome</keyword>
<keyword evidence="5 6" id="KW-0472">Membrane</keyword>
<keyword evidence="4 6" id="KW-1133">Transmembrane helix</keyword>
<sequence>YYRPSEQWEGLHRYDPEYTWEPSDERRVVRKIDWRICMFACLMFFSLQLDRGNITQALSDNMLKDLHLTTNDYNNGMTIFYCSFLFAELPSQMISKRLGPDRWIPVQMVSWSLVASMQAFLNGRTSFFITRFLLGLIEGGFIPDVILYLSYYYKSSELPKRLSFFWVAYQSTSIISAFLAYGILRLRGHNGLPGWAWLFALEGMLTGLIGIFAWFYLPASPYTTASWFRGKNGWFSKDEEKIIANRIIRDDPSKGDMHNRQGLGLHQLWECLSDWHMWPMYILGLTWTIPNTPPTAYLTLNLKALGFGTFETNLLSIPAYVLFIIQLLFWTWLSERINQRFLIGVIGQLWALPLLVALTVEPANLSHWARWAEATLLVGYPYIHAIMVAITSRNAGTVRTRTVASAVYNMSVQLSNIISSQIYREGDKPLYRTGNKILLAFVAYNIIAFIATKIFYVRVNRSRDLIWNAMNHDEREEYLRTTKDQGNKRLDFRFAH</sequence>
<name>M2YHS9_DOTSN</name>
<feature type="transmembrane region" description="Helical" evidence="6">
    <location>
        <begin position="437"/>
        <end position="456"/>
    </location>
</feature>
<dbReference type="FunFam" id="1.20.1250.20:FF:000247">
    <property type="entry name" value="MFS general substrate transporter"/>
    <property type="match status" value="1"/>
</dbReference>
<dbReference type="HOGENOM" id="CLU_001265_2_0_1"/>
<dbReference type="SUPFAM" id="SSF103473">
    <property type="entry name" value="MFS general substrate transporter"/>
    <property type="match status" value="1"/>
</dbReference>
<feature type="domain" description="Major facilitator superfamily (MFS) profile" evidence="7">
    <location>
        <begin position="36"/>
        <end position="463"/>
    </location>
</feature>
<feature type="transmembrane region" description="Helical" evidence="6">
    <location>
        <begin position="196"/>
        <end position="217"/>
    </location>
</feature>
<dbReference type="EMBL" id="KB446548">
    <property type="protein sequence ID" value="EME38055.1"/>
    <property type="molecule type" value="Genomic_DNA"/>
</dbReference>
<dbReference type="OMA" id="SWFWTSY"/>
<dbReference type="GO" id="GO:0016020">
    <property type="term" value="C:membrane"/>
    <property type="evidence" value="ECO:0007669"/>
    <property type="project" value="UniProtKB-SubCell"/>
</dbReference>
<evidence type="ECO:0000256" key="4">
    <source>
        <dbReference type="ARBA" id="ARBA00022989"/>
    </source>
</evidence>
<proteinExistence type="predicted"/>
<feature type="non-terminal residue" evidence="8">
    <location>
        <position position="1"/>
    </location>
</feature>
<keyword evidence="3 6" id="KW-0812">Transmembrane</keyword>
<dbReference type="PANTHER" id="PTHR43791">
    <property type="entry name" value="PERMEASE-RELATED"/>
    <property type="match status" value="1"/>
</dbReference>
<organism evidence="8 9">
    <name type="scientific">Dothistroma septosporum (strain NZE10 / CBS 128990)</name>
    <name type="common">Red band needle blight fungus</name>
    <name type="synonym">Mycosphaerella pini</name>
    <dbReference type="NCBI Taxonomy" id="675120"/>
    <lineage>
        <taxon>Eukaryota</taxon>
        <taxon>Fungi</taxon>
        <taxon>Dikarya</taxon>
        <taxon>Ascomycota</taxon>
        <taxon>Pezizomycotina</taxon>
        <taxon>Dothideomycetes</taxon>
        <taxon>Dothideomycetidae</taxon>
        <taxon>Mycosphaerellales</taxon>
        <taxon>Mycosphaerellaceae</taxon>
        <taxon>Dothistroma</taxon>
    </lineage>
</organism>
<dbReference type="InterPro" id="IPR036259">
    <property type="entry name" value="MFS_trans_sf"/>
</dbReference>
<evidence type="ECO:0000259" key="7">
    <source>
        <dbReference type="PROSITE" id="PS50850"/>
    </source>
</evidence>
<gene>
    <name evidence="8" type="ORF">DOTSEDRAFT_108729</name>
</gene>
<accession>M2YHS9</accession>
<dbReference type="FunFam" id="1.20.1250.20:FF:000106">
    <property type="entry name" value="MFS transporter, putative"/>
    <property type="match status" value="1"/>
</dbReference>
<evidence type="ECO:0000313" key="8">
    <source>
        <dbReference type="EMBL" id="EME38055.1"/>
    </source>
</evidence>